<accession>A0A4U8QAH0</accession>
<comment type="caution">
    <text evidence="2">The sequence shown here is derived from an EMBL/GenBank/DDBJ whole genome shotgun (WGS) entry which is preliminary data.</text>
</comment>
<dbReference type="RefSeq" id="WP_156042916.1">
    <property type="nucleotide sequence ID" value="NZ_CABMJZ010000150.1"/>
</dbReference>
<dbReference type="AlphaFoldDB" id="A0A4U8QAH0"/>
<proteinExistence type="predicted"/>
<keyword evidence="1" id="KW-1133">Transmembrane helix</keyword>
<dbReference type="Proteomes" id="UP000306509">
    <property type="component" value="Unassembled WGS sequence"/>
</dbReference>
<organism evidence="2 3">
    <name type="scientific">Robinsoniella peoriensis</name>
    <dbReference type="NCBI Taxonomy" id="180332"/>
    <lineage>
        <taxon>Bacteria</taxon>
        <taxon>Bacillati</taxon>
        <taxon>Bacillota</taxon>
        <taxon>Clostridia</taxon>
        <taxon>Lachnospirales</taxon>
        <taxon>Lachnospiraceae</taxon>
        <taxon>Robinsoniella</taxon>
    </lineage>
</organism>
<protein>
    <submittedName>
        <fullName evidence="2">Uncharacterized protein</fullName>
    </submittedName>
</protein>
<keyword evidence="1" id="KW-0472">Membrane</keyword>
<evidence type="ECO:0000313" key="2">
    <source>
        <dbReference type="EMBL" id="TLD01967.1"/>
    </source>
</evidence>
<dbReference type="STRING" id="180332.GCA_000797495_00333"/>
<name>A0A4U8QAH0_9FIRM</name>
<feature type="transmembrane region" description="Helical" evidence="1">
    <location>
        <begin position="9"/>
        <end position="27"/>
    </location>
</feature>
<keyword evidence="3" id="KW-1185">Reference proteome</keyword>
<keyword evidence="1" id="KW-0812">Transmembrane</keyword>
<sequence>MYKKIAKGFALFMIVAAIVGIFYYMTYLNNHDGQMKGTLVNTFQMKENEEMI</sequence>
<evidence type="ECO:0000256" key="1">
    <source>
        <dbReference type="SAM" id="Phobius"/>
    </source>
</evidence>
<dbReference type="EMBL" id="QGQD01000023">
    <property type="protein sequence ID" value="TLD01967.1"/>
    <property type="molecule type" value="Genomic_DNA"/>
</dbReference>
<gene>
    <name evidence="2" type="ORF">DSM106044_01004</name>
</gene>
<evidence type="ECO:0000313" key="3">
    <source>
        <dbReference type="Proteomes" id="UP000306509"/>
    </source>
</evidence>
<reference evidence="2 3" key="1">
    <citation type="journal article" date="2019" name="Anaerobe">
        <title>Detection of Robinsoniella peoriensis in multiple bone samples of a trauma patient.</title>
        <authorList>
            <person name="Schrottner P."/>
            <person name="Hartwich K."/>
            <person name="Bunk B."/>
            <person name="Schober I."/>
            <person name="Helbig S."/>
            <person name="Rudolph W.W."/>
            <person name="Gunzer F."/>
        </authorList>
    </citation>
    <scope>NUCLEOTIDE SEQUENCE [LARGE SCALE GENOMIC DNA]</scope>
    <source>
        <strain evidence="2 3">DSM 106044</strain>
    </source>
</reference>